<dbReference type="EMBL" id="JAAQHG020000031">
    <property type="protein sequence ID" value="KAL1583779.1"/>
    <property type="molecule type" value="Genomic_DNA"/>
</dbReference>
<dbReference type="AlphaFoldDB" id="A0AB34KFC3"/>
<feature type="region of interest" description="Disordered" evidence="1">
    <location>
        <begin position="96"/>
        <end position="122"/>
    </location>
</feature>
<dbReference type="CDD" id="cd20557">
    <property type="entry name" value="CYCLIN_ScPCL1-like"/>
    <property type="match status" value="1"/>
</dbReference>
<keyword evidence="3" id="KW-1185">Reference proteome</keyword>
<feature type="compositionally biased region" description="Basic residues" evidence="1">
    <location>
        <begin position="604"/>
        <end position="614"/>
    </location>
</feature>
<feature type="compositionally biased region" description="Basic residues" evidence="1">
    <location>
        <begin position="569"/>
        <end position="590"/>
    </location>
</feature>
<reference evidence="2 3" key="1">
    <citation type="journal article" date="2020" name="Microbiol. Resour. Announc.">
        <title>Draft Genome Sequence of a Cladosporium Species Isolated from the Mesophotic Ascidian Didemnum maculosum.</title>
        <authorList>
            <person name="Gioti A."/>
            <person name="Siaperas R."/>
            <person name="Nikolaivits E."/>
            <person name="Le Goff G."/>
            <person name="Ouazzani J."/>
            <person name="Kotoulas G."/>
            <person name="Topakas E."/>
        </authorList>
    </citation>
    <scope>NUCLEOTIDE SEQUENCE [LARGE SCALE GENOMIC DNA]</scope>
    <source>
        <strain evidence="2 3">TM138-S3</strain>
    </source>
</reference>
<feature type="compositionally biased region" description="Low complexity" evidence="1">
    <location>
        <begin position="591"/>
        <end position="601"/>
    </location>
</feature>
<feature type="compositionally biased region" description="Low complexity" evidence="1">
    <location>
        <begin position="27"/>
        <end position="55"/>
    </location>
</feature>
<feature type="region of interest" description="Disordered" evidence="1">
    <location>
        <begin position="460"/>
        <end position="494"/>
    </location>
</feature>
<evidence type="ECO:0000256" key="1">
    <source>
        <dbReference type="SAM" id="MobiDB-lite"/>
    </source>
</evidence>
<evidence type="ECO:0008006" key="4">
    <source>
        <dbReference type="Google" id="ProtNLM"/>
    </source>
</evidence>
<dbReference type="RefSeq" id="XP_069226885.1">
    <property type="nucleotide sequence ID" value="XM_069375792.1"/>
</dbReference>
<dbReference type="GO" id="GO:0016538">
    <property type="term" value="F:cyclin-dependent protein serine/threonine kinase regulator activity"/>
    <property type="evidence" value="ECO:0007669"/>
    <property type="project" value="TreeGrafter"/>
</dbReference>
<feature type="region of interest" description="Disordered" evidence="1">
    <location>
        <begin position="680"/>
        <end position="710"/>
    </location>
</feature>
<dbReference type="InterPro" id="IPR013922">
    <property type="entry name" value="Cyclin_PHO80-like"/>
</dbReference>
<feature type="region of interest" description="Disordered" evidence="1">
    <location>
        <begin position="526"/>
        <end position="619"/>
    </location>
</feature>
<dbReference type="GeneID" id="96008630"/>
<dbReference type="PANTHER" id="PTHR15615:SF36">
    <property type="entry name" value="PHO85 CYCLIN-5"/>
    <property type="match status" value="1"/>
</dbReference>
<feature type="compositionally biased region" description="Low complexity" evidence="1">
    <location>
        <begin position="466"/>
        <end position="494"/>
    </location>
</feature>
<evidence type="ECO:0000313" key="3">
    <source>
        <dbReference type="Proteomes" id="UP000803884"/>
    </source>
</evidence>
<sequence>MSLPKVDQVAEGPNLLDSQRIGPYEHSIASSASSSQTSIFSDAASAQSSTASSVSDDFRSSQEDARERYCAAAQLQQKQALESQLSHARQQQLSYADVTSVPPLQRQHPRRSSLARHQRPPPLVRQADRKINFVDNLVDSATQMVEVIWPLSMVPSSAIEGSSGRSVLPLRTYIEETLRRSRTSYSTLQVALYYLILIKHWVPNRDFTMEQTGDCSANRALMCGRRMFLAALILASKYLQDRNYSAKAWSKMSGLPVKEINANERTFLAKIDWKLHVAKPLFDCWTDIVIKYQTMPPPAPGAQGIAVEEMCWKKLVPMLTPELDNVPLPERMAKSVIETAARAEMPMSSLTQPSRGVSPVSAMNVESNSQETTPTPATIFPPRFLEPRPNIAPPTPALARMGPLPTPQLTPSVTSMPSGTPAVSACGTRRPSMCSAMAMAQRAGFNRCVSDEFAGNSLERYHSRRPSASSTLSSRSSPESMISDQTRSSRASSISSVTTVSSAASCVAPPRANLARLATTRSARMPLSSADVMEEDDKEAKGNANQSIVISEDEEVADLSPPDFSISQRKMHAPHRHSKHHSQHHHHHHQQQQPTSAPAAAEKSRKRHRATRGTRRNELYDEVRFQLQEEQDDEDVQMLDLVSNDSDEDMRSPSPAAAQAAAMLRRDLYQCKEPQPLRLPVQKNEGKKRTCCDSSARLGFAGPQPLWSRA</sequence>
<name>A0AB34KFC3_9PEZI</name>
<feature type="compositionally biased region" description="Basic residues" evidence="1">
    <location>
        <begin position="107"/>
        <end position="119"/>
    </location>
</feature>
<comment type="caution">
    <text evidence="2">The sequence shown here is derived from an EMBL/GenBank/DDBJ whole genome shotgun (WGS) entry which is preliminary data.</text>
</comment>
<accession>A0AB34KFC3</accession>
<dbReference type="Pfam" id="PF08613">
    <property type="entry name" value="Cyclin"/>
    <property type="match status" value="1"/>
</dbReference>
<organism evidence="2 3">
    <name type="scientific">Cladosporium halotolerans</name>
    <dbReference type="NCBI Taxonomy" id="1052096"/>
    <lineage>
        <taxon>Eukaryota</taxon>
        <taxon>Fungi</taxon>
        <taxon>Dikarya</taxon>
        <taxon>Ascomycota</taxon>
        <taxon>Pezizomycotina</taxon>
        <taxon>Dothideomycetes</taxon>
        <taxon>Dothideomycetidae</taxon>
        <taxon>Cladosporiales</taxon>
        <taxon>Cladosporiaceae</taxon>
        <taxon>Cladosporium</taxon>
    </lineage>
</organism>
<dbReference type="Gene3D" id="1.10.472.10">
    <property type="entry name" value="Cyclin-like"/>
    <property type="match status" value="1"/>
</dbReference>
<dbReference type="PANTHER" id="PTHR15615">
    <property type="match status" value="1"/>
</dbReference>
<protein>
    <recommendedName>
        <fullName evidence="4">G1/S-specific cyclin Pcl5</fullName>
    </recommendedName>
</protein>
<evidence type="ECO:0000313" key="2">
    <source>
        <dbReference type="EMBL" id="KAL1583779.1"/>
    </source>
</evidence>
<dbReference type="Proteomes" id="UP000803884">
    <property type="component" value="Unassembled WGS sequence"/>
</dbReference>
<feature type="region of interest" description="Disordered" evidence="1">
    <location>
        <begin position="366"/>
        <end position="387"/>
    </location>
</feature>
<feature type="region of interest" description="Disordered" evidence="1">
    <location>
        <begin position="1"/>
        <end position="60"/>
    </location>
</feature>
<dbReference type="GO" id="GO:0005634">
    <property type="term" value="C:nucleus"/>
    <property type="evidence" value="ECO:0007669"/>
    <property type="project" value="TreeGrafter"/>
</dbReference>
<dbReference type="GO" id="GO:0000307">
    <property type="term" value="C:cyclin-dependent protein kinase holoenzyme complex"/>
    <property type="evidence" value="ECO:0007669"/>
    <property type="project" value="TreeGrafter"/>
</dbReference>
<gene>
    <name evidence="2" type="ORF">WHR41_07187</name>
</gene>
<proteinExistence type="predicted"/>
<dbReference type="GO" id="GO:0019901">
    <property type="term" value="F:protein kinase binding"/>
    <property type="evidence" value="ECO:0007669"/>
    <property type="project" value="InterPro"/>
</dbReference>
<feature type="compositionally biased region" description="Polar residues" evidence="1">
    <location>
        <begin position="366"/>
        <end position="376"/>
    </location>
</feature>